<name>A0A1A7RDK2_9GAMM</name>
<evidence type="ECO:0000313" key="2">
    <source>
        <dbReference type="Proteomes" id="UP000185753"/>
    </source>
</evidence>
<dbReference type="RefSeq" id="WP_067763855.1">
    <property type="nucleotide sequence ID" value="NZ_JBOINS010000008.1"/>
</dbReference>
<comment type="caution">
    <text evidence="1">The sequence shown here is derived from an EMBL/GenBank/DDBJ whole genome shotgun (WGS) entry which is preliminary data.</text>
</comment>
<dbReference type="EMBL" id="LZDS01000023">
    <property type="protein sequence ID" value="OBX28772.1"/>
    <property type="molecule type" value="Genomic_DNA"/>
</dbReference>
<dbReference type="OrthoDB" id="6696509at2"/>
<dbReference type="STRING" id="1443941.A9J31_03905"/>
<dbReference type="PROSITE" id="PS51257">
    <property type="entry name" value="PROKAR_LIPOPROTEIN"/>
    <property type="match status" value="1"/>
</dbReference>
<sequence>MRKFFGQLIVTGVVLASLGACQTIDTARIKNVKETESTKNNAVIRCVGRATCEFERFDKLMVVDSSNHHVQRAAIKAGIVRLNGHSLSDPNALYLSVPPGQHEVVIRFYPISTDKAESLHVIHNFRAKQQYSFKMFRDRSKQKGSLLAVSAPDPLCVDLIQEKKTIRRFCRPYNVLTGLGEFVEKKL</sequence>
<dbReference type="Proteomes" id="UP000185753">
    <property type="component" value="Unassembled WGS sequence"/>
</dbReference>
<accession>A0A1A7RDK2</accession>
<proteinExistence type="predicted"/>
<organism evidence="1 2">
    <name type="scientific">Acinetobacter gandensis</name>
    <dbReference type="NCBI Taxonomy" id="1443941"/>
    <lineage>
        <taxon>Bacteria</taxon>
        <taxon>Pseudomonadati</taxon>
        <taxon>Pseudomonadota</taxon>
        <taxon>Gammaproteobacteria</taxon>
        <taxon>Moraxellales</taxon>
        <taxon>Moraxellaceae</taxon>
        <taxon>Acinetobacter</taxon>
    </lineage>
</organism>
<reference evidence="2" key="1">
    <citation type="submission" date="2016-06" db="EMBL/GenBank/DDBJ databases">
        <authorList>
            <person name="Radolfova-Krizova L."/>
            <person name="Nemec A."/>
        </authorList>
    </citation>
    <scope>NUCLEOTIDE SEQUENCE [LARGE SCALE GENOMIC DNA]</scope>
    <source>
        <strain evidence="2">ANC 4275</strain>
    </source>
</reference>
<evidence type="ECO:0008006" key="3">
    <source>
        <dbReference type="Google" id="ProtNLM"/>
    </source>
</evidence>
<dbReference type="AlphaFoldDB" id="A0A1A7RDK2"/>
<gene>
    <name evidence="1" type="ORF">A9J31_03905</name>
</gene>
<protein>
    <recommendedName>
        <fullName evidence="3">Lipoprotein</fullName>
    </recommendedName>
</protein>
<keyword evidence="2" id="KW-1185">Reference proteome</keyword>
<evidence type="ECO:0000313" key="1">
    <source>
        <dbReference type="EMBL" id="OBX28772.1"/>
    </source>
</evidence>